<gene>
    <name evidence="1" type="ORF">GCM10009118_00010</name>
</gene>
<proteinExistence type="predicted"/>
<sequence>MKNMESNRFSVEITVFHGRKPPEEGTLVGYEALIHKYELQVPRTANTLLNNGRYTHHTIYLMIIYIDSWYSH</sequence>
<dbReference type="EMBL" id="BAAAFH010000001">
    <property type="protein sequence ID" value="GAA0873593.1"/>
    <property type="molecule type" value="Genomic_DNA"/>
</dbReference>
<organism evidence="1 2">
    <name type="scientific">Wandonia haliotis</name>
    <dbReference type="NCBI Taxonomy" id="574963"/>
    <lineage>
        <taxon>Bacteria</taxon>
        <taxon>Pseudomonadati</taxon>
        <taxon>Bacteroidota</taxon>
        <taxon>Flavobacteriia</taxon>
        <taxon>Flavobacteriales</taxon>
        <taxon>Crocinitomicaceae</taxon>
        <taxon>Wandonia</taxon>
    </lineage>
</organism>
<accession>A0ABN1MKB1</accession>
<keyword evidence="2" id="KW-1185">Reference proteome</keyword>
<comment type="caution">
    <text evidence="1">The sequence shown here is derived from an EMBL/GenBank/DDBJ whole genome shotgun (WGS) entry which is preliminary data.</text>
</comment>
<dbReference type="Proteomes" id="UP001501126">
    <property type="component" value="Unassembled WGS sequence"/>
</dbReference>
<protein>
    <submittedName>
        <fullName evidence="1">Uncharacterized protein</fullName>
    </submittedName>
</protein>
<evidence type="ECO:0000313" key="1">
    <source>
        <dbReference type="EMBL" id="GAA0873593.1"/>
    </source>
</evidence>
<reference evidence="1 2" key="1">
    <citation type="journal article" date="2019" name="Int. J. Syst. Evol. Microbiol.">
        <title>The Global Catalogue of Microorganisms (GCM) 10K type strain sequencing project: providing services to taxonomists for standard genome sequencing and annotation.</title>
        <authorList>
            <consortium name="The Broad Institute Genomics Platform"/>
            <consortium name="The Broad Institute Genome Sequencing Center for Infectious Disease"/>
            <person name="Wu L."/>
            <person name="Ma J."/>
        </authorList>
    </citation>
    <scope>NUCLEOTIDE SEQUENCE [LARGE SCALE GENOMIC DNA]</scope>
    <source>
        <strain evidence="1 2">JCM 16083</strain>
    </source>
</reference>
<evidence type="ECO:0000313" key="2">
    <source>
        <dbReference type="Proteomes" id="UP001501126"/>
    </source>
</evidence>
<dbReference type="RefSeq" id="WP_343783778.1">
    <property type="nucleotide sequence ID" value="NZ_BAAAFH010000001.1"/>
</dbReference>
<name>A0ABN1MKB1_9FLAO</name>